<proteinExistence type="predicted"/>
<sequence>MGLVNCRKNLREKNVRTYLVSSLPGLPRSCLLRDPHDSHLAGGLWVAKLSNAPPLSSLSVRAGKEPRAMEVSCREVYLRTQEREHGRFVKPSAMEDLRQKQYGGRYNAKGAARVSLVFAQSNSPFCPPPRVHPRRPRPVSRLAATAAASADLASLETATLSKLRLARHHVRKAWICWASKPSAHPPPSVPTVWGSPIILALHRTLSRLLATIGESISATRRASTQHPTSWQPIWNSPDHYISAQITLRRMKEHSQV</sequence>
<dbReference type="AlphaFoldDB" id="A0AAI9YKG7"/>
<reference evidence="1 2" key="1">
    <citation type="submission" date="2016-10" db="EMBL/GenBank/DDBJ databases">
        <title>The genome sequence of Colletotrichum fioriniae PJ7.</title>
        <authorList>
            <person name="Baroncelli R."/>
        </authorList>
    </citation>
    <scope>NUCLEOTIDE SEQUENCE [LARGE SCALE GENOMIC DNA]</scope>
    <source>
        <strain evidence="1 2">IMI 309622</strain>
    </source>
</reference>
<evidence type="ECO:0000313" key="1">
    <source>
        <dbReference type="EMBL" id="KAK1514224.1"/>
    </source>
</evidence>
<dbReference type="Proteomes" id="UP001240678">
    <property type="component" value="Unassembled WGS sequence"/>
</dbReference>
<keyword evidence="2" id="KW-1185">Reference proteome</keyword>
<comment type="caution">
    <text evidence="1">The sequence shown here is derived from an EMBL/GenBank/DDBJ whole genome shotgun (WGS) entry which is preliminary data.</text>
</comment>
<dbReference type="EMBL" id="MOOE01000019">
    <property type="protein sequence ID" value="KAK1514224.1"/>
    <property type="molecule type" value="Genomic_DNA"/>
</dbReference>
<dbReference type="RefSeq" id="XP_060307404.1">
    <property type="nucleotide sequence ID" value="XM_060462308.1"/>
</dbReference>
<organism evidence="1 2">
    <name type="scientific">Colletotrichum costaricense</name>
    <dbReference type="NCBI Taxonomy" id="1209916"/>
    <lineage>
        <taxon>Eukaryota</taxon>
        <taxon>Fungi</taxon>
        <taxon>Dikarya</taxon>
        <taxon>Ascomycota</taxon>
        <taxon>Pezizomycotina</taxon>
        <taxon>Sordariomycetes</taxon>
        <taxon>Hypocreomycetidae</taxon>
        <taxon>Glomerellales</taxon>
        <taxon>Glomerellaceae</taxon>
        <taxon>Colletotrichum</taxon>
        <taxon>Colletotrichum acutatum species complex</taxon>
    </lineage>
</organism>
<name>A0AAI9YKG7_9PEZI</name>
<accession>A0AAI9YKG7</accession>
<protein>
    <submittedName>
        <fullName evidence="1">Uncharacterized protein</fullName>
    </submittedName>
</protein>
<dbReference type="GeneID" id="85345855"/>
<evidence type="ECO:0000313" key="2">
    <source>
        <dbReference type="Proteomes" id="UP001240678"/>
    </source>
</evidence>
<gene>
    <name evidence="1" type="ORF">CCOS01_14164</name>
</gene>